<dbReference type="EMBL" id="CP017555">
    <property type="protein sequence ID" value="AOW02176.1"/>
    <property type="molecule type" value="Genomic_DNA"/>
</dbReference>
<evidence type="ECO:0000313" key="1">
    <source>
        <dbReference type="EMBL" id="AOW02176.1"/>
    </source>
</evidence>
<proteinExistence type="predicted"/>
<name>A0A1D8N961_YARLL</name>
<dbReference type="VEuPathDB" id="FungiDB:YALI1_C01505g"/>
<dbReference type="GeneID" id="94582808"/>
<dbReference type="AlphaFoldDB" id="A0A1D8N961"/>
<gene>
    <name evidence="1" type="ORF">YALI1_C01505g</name>
</gene>
<protein>
    <submittedName>
        <fullName evidence="1">Uncharacterized protein</fullName>
    </submittedName>
</protein>
<dbReference type="RefSeq" id="XP_068138267.1">
    <property type="nucleotide sequence ID" value="XM_068282166.1"/>
</dbReference>
<organism evidence="1 2">
    <name type="scientific">Yarrowia lipolytica</name>
    <name type="common">Candida lipolytica</name>
    <dbReference type="NCBI Taxonomy" id="4952"/>
    <lineage>
        <taxon>Eukaryota</taxon>
        <taxon>Fungi</taxon>
        <taxon>Dikarya</taxon>
        <taxon>Ascomycota</taxon>
        <taxon>Saccharomycotina</taxon>
        <taxon>Dipodascomycetes</taxon>
        <taxon>Dipodascales</taxon>
        <taxon>Dipodascales incertae sedis</taxon>
        <taxon>Yarrowia</taxon>
    </lineage>
</organism>
<accession>A0A1D8N961</accession>
<dbReference type="Proteomes" id="UP000182444">
    <property type="component" value="Chromosome 1C"/>
</dbReference>
<evidence type="ECO:0000313" key="2">
    <source>
        <dbReference type="Proteomes" id="UP000182444"/>
    </source>
</evidence>
<reference evidence="1 2" key="1">
    <citation type="journal article" date="2016" name="PLoS ONE">
        <title>Sequence Assembly of Yarrowia lipolytica Strain W29/CLIB89 Shows Transposable Element Diversity.</title>
        <authorList>
            <person name="Magnan C."/>
            <person name="Yu J."/>
            <person name="Chang I."/>
            <person name="Jahn E."/>
            <person name="Kanomata Y."/>
            <person name="Wu J."/>
            <person name="Zeller M."/>
            <person name="Oakes M."/>
            <person name="Baldi P."/>
            <person name="Sandmeyer S."/>
        </authorList>
    </citation>
    <scope>NUCLEOTIDE SEQUENCE [LARGE SCALE GENOMIC DNA]</scope>
    <source>
        <strain evidence="2">CLIB89(W29)</strain>
    </source>
</reference>
<sequence>MQPIRRPVDGHETVLCELLGESSHSPLCFHQQHLEEVVGGDLAAIIGGEESIKVPFVVIVEIRNGDVFTLWSSNHLGTHVSAQPRLSRQNFVVDSGADLAEEIGVMRMGDSKGHIVEFPSGAGDEFRWCYGGNGGSGGDCRHDIGVCVRERERERLRRCRKTPSCCCSLYVWWLCITALQYARFSGPGLHNTHGKKVECR</sequence>